<feature type="domain" description="Putative exodeoxyribonuclease 8 PDDEXK-like" evidence="4">
    <location>
        <begin position="39"/>
        <end position="273"/>
    </location>
</feature>
<comment type="caution">
    <text evidence="5">The sequence shown here is derived from an EMBL/GenBank/DDBJ whole genome shotgun (WGS) entry which is preliminary data.</text>
</comment>
<dbReference type="AlphaFoldDB" id="A0A2A3TXN5"/>
<keyword evidence="3" id="KW-0067">ATP-binding</keyword>
<dbReference type="GO" id="GO:0005524">
    <property type="term" value="F:ATP binding"/>
    <property type="evidence" value="ECO:0007669"/>
    <property type="project" value="UniProtKB-KW"/>
</dbReference>
<dbReference type="Gene3D" id="3.90.320.10">
    <property type="match status" value="1"/>
</dbReference>
<accession>A0A2A3TXN5</accession>
<evidence type="ECO:0000256" key="3">
    <source>
        <dbReference type="ARBA" id="ARBA00022840"/>
    </source>
</evidence>
<dbReference type="InterPro" id="IPR024432">
    <property type="entry name" value="Put_RecE_PDDEXK-like_dom"/>
</dbReference>
<evidence type="ECO:0000259" key="4">
    <source>
        <dbReference type="Pfam" id="PF12684"/>
    </source>
</evidence>
<dbReference type="InterPro" id="IPR016974">
    <property type="entry name" value="Uncharacterised_phage-assoc"/>
</dbReference>
<dbReference type="EMBL" id="NVYO01000001">
    <property type="protein sequence ID" value="PBQ23864.1"/>
    <property type="molecule type" value="Genomic_DNA"/>
</dbReference>
<evidence type="ECO:0000256" key="2">
    <source>
        <dbReference type="ARBA" id="ARBA00022806"/>
    </source>
</evidence>
<keyword evidence="2" id="KW-0378">Hydrolase</keyword>
<dbReference type="Pfam" id="PF12684">
    <property type="entry name" value="DUF3799"/>
    <property type="match status" value="1"/>
</dbReference>
<dbReference type="InterPro" id="IPR011604">
    <property type="entry name" value="PDDEXK-like_dom_sf"/>
</dbReference>
<gene>
    <name evidence="5" type="ORF">CNR29_07475</name>
</gene>
<dbReference type="PIRSF" id="PIRSF031475">
    <property type="entry name" value="UCP031475"/>
    <property type="match status" value="1"/>
</dbReference>
<protein>
    <recommendedName>
        <fullName evidence="4">Putative exodeoxyribonuclease 8 PDDEXK-like domain-containing protein</fullName>
    </recommendedName>
</protein>
<evidence type="ECO:0000256" key="1">
    <source>
        <dbReference type="ARBA" id="ARBA00022741"/>
    </source>
</evidence>
<organism evidence="5 6">
    <name type="scientific">Levilactobacillus brevis</name>
    <name type="common">Lactobacillus brevis</name>
    <dbReference type="NCBI Taxonomy" id="1580"/>
    <lineage>
        <taxon>Bacteria</taxon>
        <taxon>Bacillati</taxon>
        <taxon>Bacillota</taxon>
        <taxon>Bacilli</taxon>
        <taxon>Lactobacillales</taxon>
        <taxon>Lactobacillaceae</taxon>
        <taxon>Levilactobacillus</taxon>
    </lineage>
</organism>
<dbReference type="Proteomes" id="UP000217918">
    <property type="component" value="Unassembled WGS sequence"/>
</dbReference>
<sequence>MAMMQAAPKKDRVNSSHQTFILSSDNYYGQEANKNFMSPTWCKKFMECEAEALAELRGDWIPDPDEDKTNLLVGNYLHSYFESAKAHEEFISNHSKEMISTRGKTKGQLKSDYKVADAMIDSLKNDKTFTQLYQGEKESIVTGVISGVKWMGKLDCLNLDRGYFIDLKTTQELSKRFWDSRRHRWVPFVLKYDYQLQMAVYRELVKQQYGIECEPYIVAVTKQSPPDKAVITIPHEYMEDALQRIDEQLPHFEDVIAGVQAPVPCGSCAYCREHKQLENIISVDDLLDS</sequence>
<reference evidence="5 6" key="1">
    <citation type="submission" date="2017-09" db="EMBL/GenBank/DDBJ databases">
        <title>Genome sequence of Lactobacillus brevis D7.</title>
        <authorList>
            <person name="Kwon M.-S."/>
            <person name="Lim S.K."/>
            <person name="Choi H.-J."/>
        </authorList>
    </citation>
    <scope>NUCLEOTIDE SEQUENCE [LARGE SCALE GENOMIC DNA]</scope>
    <source>
        <strain evidence="5 6">D7</strain>
    </source>
</reference>
<proteinExistence type="predicted"/>
<name>A0A2A3TXN5_LEVBR</name>
<keyword evidence="1" id="KW-0547">Nucleotide-binding</keyword>
<evidence type="ECO:0000313" key="5">
    <source>
        <dbReference type="EMBL" id="PBQ23864.1"/>
    </source>
</evidence>
<dbReference type="GO" id="GO:0004386">
    <property type="term" value="F:helicase activity"/>
    <property type="evidence" value="ECO:0007669"/>
    <property type="project" value="UniProtKB-KW"/>
</dbReference>
<keyword evidence="2" id="KW-0347">Helicase</keyword>
<evidence type="ECO:0000313" key="6">
    <source>
        <dbReference type="Proteomes" id="UP000217918"/>
    </source>
</evidence>